<feature type="coiled-coil region" evidence="1">
    <location>
        <begin position="1"/>
        <end position="28"/>
    </location>
</feature>
<evidence type="ECO:0000313" key="3">
    <source>
        <dbReference type="Proteomes" id="UP001344658"/>
    </source>
</evidence>
<accession>A0ABU7PBH5</accession>
<keyword evidence="1" id="KW-0175">Coiled coil</keyword>
<gene>
    <name evidence="2" type="ORF">V2S66_11670</name>
</gene>
<dbReference type="RefSeq" id="WP_330794696.1">
    <property type="nucleotide sequence ID" value="NZ_JAZEWV010000007.1"/>
</dbReference>
<dbReference type="Proteomes" id="UP001344658">
    <property type="component" value="Unassembled WGS sequence"/>
</dbReference>
<proteinExistence type="predicted"/>
<protein>
    <submittedName>
        <fullName evidence="2">Uncharacterized protein</fullName>
    </submittedName>
</protein>
<sequence>MRRSRRTARSANEQVESLRRLREAETDLERAVAQDISFRATCWPQAELLGVLVRAMVTGTSPLEENPNPGSDAAEP</sequence>
<reference evidence="2 3" key="1">
    <citation type="submission" date="2023-12" db="EMBL/GenBank/DDBJ databases">
        <title>Streptomyces sp. V4-01.</title>
        <authorList>
            <person name="Somphong A."/>
            <person name="Phongsopitanun W."/>
        </authorList>
    </citation>
    <scope>NUCLEOTIDE SEQUENCE [LARGE SCALE GENOMIC DNA]</scope>
    <source>
        <strain evidence="2 3">V4-01</strain>
    </source>
</reference>
<evidence type="ECO:0000256" key="1">
    <source>
        <dbReference type="SAM" id="Coils"/>
    </source>
</evidence>
<evidence type="ECO:0000313" key="2">
    <source>
        <dbReference type="EMBL" id="MEE4542622.1"/>
    </source>
</evidence>
<organism evidence="2 3">
    <name type="scientific">Actinacidiphila polyblastidii</name>
    <dbReference type="NCBI Taxonomy" id="3110430"/>
    <lineage>
        <taxon>Bacteria</taxon>
        <taxon>Bacillati</taxon>
        <taxon>Actinomycetota</taxon>
        <taxon>Actinomycetes</taxon>
        <taxon>Kitasatosporales</taxon>
        <taxon>Streptomycetaceae</taxon>
        <taxon>Actinacidiphila</taxon>
    </lineage>
</organism>
<name>A0ABU7PBH5_9ACTN</name>
<keyword evidence="3" id="KW-1185">Reference proteome</keyword>
<comment type="caution">
    <text evidence="2">The sequence shown here is derived from an EMBL/GenBank/DDBJ whole genome shotgun (WGS) entry which is preliminary data.</text>
</comment>
<dbReference type="EMBL" id="JAZEWV010000007">
    <property type="protein sequence ID" value="MEE4542622.1"/>
    <property type="molecule type" value="Genomic_DNA"/>
</dbReference>